<sequence>MGVPISPITTTAPDNLLRHRLPNRTYLCYVEQASVTIPLLHQLTIRSSPASGHPPTMSQCLPRESIARSADDINSPNHSLIQSGRSINAPHSTE</sequence>
<evidence type="ECO:0000256" key="1">
    <source>
        <dbReference type="SAM" id="MobiDB-lite"/>
    </source>
</evidence>
<evidence type="ECO:0000313" key="3">
    <source>
        <dbReference type="Proteomes" id="UP000887116"/>
    </source>
</evidence>
<feature type="region of interest" description="Disordered" evidence="1">
    <location>
        <begin position="48"/>
        <end position="94"/>
    </location>
</feature>
<dbReference type="AlphaFoldDB" id="A0A8X6K5B9"/>
<organism evidence="2 3">
    <name type="scientific">Trichonephila clavata</name>
    <name type="common">Joro spider</name>
    <name type="synonym">Nephila clavata</name>
    <dbReference type="NCBI Taxonomy" id="2740835"/>
    <lineage>
        <taxon>Eukaryota</taxon>
        <taxon>Metazoa</taxon>
        <taxon>Ecdysozoa</taxon>
        <taxon>Arthropoda</taxon>
        <taxon>Chelicerata</taxon>
        <taxon>Arachnida</taxon>
        <taxon>Araneae</taxon>
        <taxon>Araneomorphae</taxon>
        <taxon>Entelegynae</taxon>
        <taxon>Araneoidea</taxon>
        <taxon>Nephilidae</taxon>
        <taxon>Trichonephila</taxon>
    </lineage>
</organism>
<reference evidence="2" key="1">
    <citation type="submission" date="2020-07" db="EMBL/GenBank/DDBJ databases">
        <title>Multicomponent nature underlies the extraordinary mechanical properties of spider dragline silk.</title>
        <authorList>
            <person name="Kono N."/>
            <person name="Nakamura H."/>
            <person name="Mori M."/>
            <person name="Yoshida Y."/>
            <person name="Ohtoshi R."/>
            <person name="Malay A.D."/>
            <person name="Moran D.A.P."/>
            <person name="Tomita M."/>
            <person name="Numata K."/>
            <person name="Arakawa K."/>
        </authorList>
    </citation>
    <scope>NUCLEOTIDE SEQUENCE</scope>
</reference>
<gene>
    <name evidence="2" type="ORF">TNCT_252921</name>
</gene>
<keyword evidence="3" id="KW-1185">Reference proteome</keyword>
<protein>
    <submittedName>
        <fullName evidence="2">Uncharacterized protein</fullName>
    </submittedName>
</protein>
<dbReference type="EMBL" id="BMAO01009581">
    <property type="protein sequence ID" value="GFR31731.1"/>
    <property type="molecule type" value="Genomic_DNA"/>
</dbReference>
<name>A0A8X6K5B9_TRICU</name>
<accession>A0A8X6K5B9</accession>
<feature type="compositionally biased region" description="Polar residues" evidence="1">
    <location>
        <begin position="72"/>
        <end position="94"/>
    </location>
</feature>
<dbReference type="Proteomes" id="UP000887116">
    <property type="component" value="Unassembled WGS sequence"/>
</dbReference>
<comment type="caution">
    <text evidence="2">The sequence shown here is derived from an EMBL/GenBank/DDBJ whole genome shotgun (WGS) entry which is preliminary data.</text>
</comment>
<evidence type="ECO:0000313" key="2">
    <source>
        <dbReference type="EMBL" id="GFR31731.1"/>
    </source>
</evidence>
<proteinExistence type="predicted"/>